<protein>
    <submittedName>
        <fullName evidence="1">Uncharacterized protein</fullName>
    </submittedName>
</protein>
<sequence length="99" mass="10350">MATTFLLSAFGIFPSTAVVRAEDANTRVASMPYSECLSIIAEAAQELGEAPVETVSNDEETTVRINASDGFVTVSCSRDGKMVLTKSSVPEAAGMTAAR</sequence>
<proteinExistence type="predicted"/>
<dbReference type="Proteomes" id="UP000436483">
    <property type="component" value="Unassembled WGS sequence"/>
</dbReference>
<accession>A0A7X3MWA1</accession>
<dbReference type="AlphaFoldDB" id="A0A7X3MWA1"/>
<evidence type="ECO:0000313" key="1">
    <source>
        <dbReference type="EMBL" id="MXQ14426.1"/>
    </source>
</evidence>
<organism evidence="1 2">
    <name type="scientific">Microvirga makkahensis</name>
    <dbReference type="NCBI Taxonomy" id="1128670"/>
    <lineage>
        <taxon>Bacteria</taxon>
        <taxon>Pseudomonadati</taxon>
        <taxon>Pseudomonadota</taxon>
        <taxon>Alphaproteobacteria</taxon>
        <taxon>Hyphomicrobiales</taxon>
        <taxon>Methylobacteriaceae</taxon>
        <taxon>Microvirga</taxon>
    </lineage>
</organism>
<keyword evidence="2" id="KW-1185">Reference proteome</keyword>
<name>A0A7X3MWA1_9HYPH</name>
<dbReference type="EMBL" id="WURB01000034">
    <property type="protein sequence ID" value="MXQ14426.1"/>
    <property type="molecule type" value="Genomic_DNA"/>
</dbReference>
<comment type="caution">
    <text evidence="1">The sequence shown here is derived from an EMBL/GenBank/DDBJ whole genome shotgun (WGS) entry which is preliminary data.</text>
</comment>
<gene>
    <name evidence="1" type="ORF">GR328_23840</name>
</gene>
<reference evidence="1 2" key="1">
    <citation type="submission" date="2019-12" db="EMBL/GenBank/DDBJ databases">
        <authorList>
            <person name="Yuan C.-G."/>
        </authorList>
    </citation>
    <scope>NUCLEOTIDE SEQUENCE [LARGE SCALE GENOMIC DNA]</scope>
    <source>
        <strain evidence="1 2">KCTC 23863</strain>
    </source>
</reference>
<reference evidence="1 2" key="2">
    <citation type="submission" date="2020-01" db="EMBL/GenBank/DDBJ databases">
        <title>Microvirga sp. nov., an arsenate reduction bacterium isolated from Tibet hotspring sediments.</title>
        <authorList>
            <person name="Xian W.-D."/>
            <person name="Li W.-J."/>
        </authorList>
    </citation>
    <scope>NUCLEOTIDE SEQUENCE [LARGE SCALE GENOMIC DNA]</scope>
    <source>
        <strain evidence="1 2">KCTC 23863</strain>
    </source>
</reference>
<dbReference type="RefSeq" id="WP_160888151.1">
    <property type="nucleotide sequence ID" value="NZ_WURB01000034.1"/>
</dbReference>
<dbReference type="OrthoDB" id="8020289at2"/>
<evidence type="ECO:0000313" key="2">
    <source>
        <dbReference type="Proteomes" id="UP000436483"/>
    </source>
</evidence>